<dbReference type="Proteomes" id="UP001157353">
    <property type="component" value="Unassembled WGS sequence"/>
</dbReference>
<evidence type="ECO:0000313" key="11">
    <source>
        <dbReference type="Proteomes" id="UP001157353"/>
    </source>
</evidence>
<keyword evidence="10" id="KW-0966">Cell projection</keyword>
<dbReference type="RefSeq" id="WP_284202409.1">
    <property type="nucleotide sequence ID" value="NZ_BSPQ01000001.1"/>
</dbReference>
<evidence type="ECO:0000256" key="4">
    <source>
        <dbReference type="ARBA" id="ARBA00038560"/>
    </source>
</evidence>
<dbReference type="Pfam" id="PF22692">
    <property type="entry name" value="LlgE_F_G_D1"/>
    <property type="match status" value="1"/>
</dbReference>
<feature type="domain" description="Flagellar hook protein FlgE/F/G-like D1" evidence="9">
    <location>
        <begin position="82"/>
        <end position="148"/>
    </location>
</feature>
<dbReference type="EMBL" id="BSPQ01000001">
    <property type="protein sequence ID" value="GLS89289.1"/>
    <property type="molecule type" value="Genomic_DNA"/>
</dbReference>
<dbReference type="Pfam" id="PF06429">
    <property type="entry name" value="Flg_bbr_C"/>
    <property type="match status" value="1"/>
</dbReference>
<dbReference type="InterPro" id="IPR037925">
    <property type="entry name" value="FlgE/F/G-like"/>
</dbReference>
<dbReference type="PANTHER" id="PTHR30435:SF18">
    <property type="entry name" value="FLAGELLAR BASAL-BODY ROD PROTEIN FLGF"/>
    <property type="match status" value="1"/>
</dbReference>
<proteinExistence type="inferred from homology"/>
<evidence type="ECO:0000256" key="2">
    <source>
        <dbReference type="ARBA" id="ARBA00009677"/>
    </source>
</evidence>
<keyword evidence="10" id="KW-0282">Flagellum</keyword>
<evidence type="ECO:0000259" key="9">
    <source>
        <dbReference type="Pfam" id="PF22692"/>
    </source>
</evidence>
<evidence type="ECO:0000256" key="5">
    <source>
        <dbReference type="ARBA" id="ARBA00040228"/>
    </source>
</evidence>
<comment type="similarity">
    <text evidence="2 6">Belongs to the flagella basal body rod proteins family.</text>
</comment>
<sequence>MDKFLYISMSGAKESMNALAIHSNNIANANKTGFKSSFEQARSMQVYGEGQPSRVFAVTEEAGQNFESGALQSTGRDLDISIQGDGWFTVESDLGGEAMTRSGGLNINQQGFLINNKGNQVLDVQGQPIFIPLPVEKFNIRQDGMVEVRPEGAPAEAMEEVAQIKLVNPNVKDLVRGEDGLFRRADGADALLDPTVRIQNGTLEASNVNVSSELTSLINLQRHFEMQIKMMKNAEEIDKSSESLLRVV</sequence>
<dbReference type="InterPro" id="IPR020013">
    <property type="entry name" value="Flagellar_FlgE/F/G"/>
</dbReference>
<dbReference type="SUPFAM" id="SSF117143">
    <property type="entry name" value="Flagellar hook protein flgE"/>
    <property type="match status" value="1"/>
</dbReference>
<dbReference type="Pfam" id="PF00460">
    <property type="entry name" value="Flg_bb_rod"/>
    <property type="match status" value="1"/>
</dbReference>
<feature type="domain" description="Flagellar basal body rod protein N-terminal" evidence="7">
    <location>
        <begin position="5"/>
        <end position="35"/>
    </location>
</feature>
<comment type="subcellular location">
    <subcellularLocation>
        <location evidence="1 6">Bacterial flagellum basal body</location>
    </subcellularLocation>
</comment>
<keyword evidence="11" id="KW-1185">Reference proteome</keyword>
<evidence type="ECO:0000259" key="8">
    <source>
        <dbReference type="Pfam" id="PF06429"/>
    </source>
</evidence>
<evidence type="ECO:0000256" key="6">
    <source>
        <dbReference type="RuleBase" id="RU362116"/>
    </source>
</evidence>
<evidence type="ECO:0000256" key="1">
    <source>
        <dbReference type="ARBA" id="ARBA00004117"/>
    </source>
</evidence>
<reference evidence="11" key="1">
    <citation type="journal article" date="2019" name="Int. J. Syst. Evol. Microbiol.">
        <title>The Global Catalogue of Microorganisms (GCM) 10K type strain sequencing project: providing services to taxonomists for standard genome sequencing and annotation.</title>
        <authorList>
            <consortium name="The Broad Institute Genomics Platform"/>
            <consortium name="The Broad Institute Genome Sequencing Center for Infectious Disease"/>
            <person name="Wu L."/>
            <person name="Ma J."/>
        </authorList>
    </citation>
    <scope>NUCLEOTIDE SEQUENCE [LARGE SCALE GENOMIC DNA]</scope>
    <source>
        <strain evidence="11">NBRC 103166</strain>
    </source>
</reference>
<dbReference type="NCBIfam" id="NF009280">
    <property type="entry name" value="PRK12640.1"/>
    <property type="match status" value="1"/>
</dbReference>
<comment type="caution">
    <text evidence="10">The sequence shown here is derived from an EMBL/GenBank/DDBJ whole genome shotgun (WGS) entry which is preliminary data.</text>
</comment>
<gene>
    <name evidence="10" type="primary">flgF</name>
    <name evidence="10" type="ORF">GCM10007916_03560</name>
</gene>
<comment type="subunit">
    <text evidence="4 6">The basal body constitutes a major portion of the flagellar organelle and consists of five rings (E,L,P,S, and M) mounted on a central rod. The rod consists of about 26 subunits of FlgG in the distal portion, and FlgB, FlgC and FlgF are thought to build up the proximal portion of the rod with about 6 subunits each.</text>
</comment>
<dbReference type="PANTHER" id="PTHR30435">
    <property type="entry name" value="FLAGELLAR PROTEIN"/>
    <property type="match status" value="1"/>
</dbReference>
<dbReference type="InterPro" id="IPR010930">
    <property type="entry name" value="Flg_bb/hook_C_dom"/>
</dbReference>
<dbReference type="InterPro" id="IPR053967">
    <property type="entry name" value="LlgE_F_G-like_D1"/>
</dbReference>
<feature type="domain" description="Flagellar basal-body/hook protein C-terminal" evidence="8">
    <location>
        <begin position="199"/>
        <end position="243"/>
    </location>
</feature>
<name>A0ABQ6DW80_9GAMM</name>
<evidence type="ECO:0000256" key="3">
    <source>
        <dbReference type="ARBA" id="ARBA00023143"/>
    </source>
</evidence>
<dbReference type="NCBIfam" id="TIGR03506">
    <property type="entry name" value="FlgEFG_subfam"/>
    <property type="match status" value="1"/>
</dbReference>
<keyword evidence="3 6" id="KW-0975">Bacterial flagellum</keyword>
<evidence type="ECO:0000313" key="10">
    <source>
        <dbReference type="EMBL" id="GLS89289.1"/>
    </source>
</evidence>
<evidence type="ECO:0000259" key="7">
    <source>
        <dbReference type="Pfam" id="PF00460"/>
    </source>
</evidence>
<protein>
    <recommendedName>
        <fullName evidence="5 6">Flagellar basal-body rod protein FlgF</fullName>
    </recommendedName>
</protein>
<keyword evidence="10" id="KW-0969">Cilium</keyword>
<organism evidence="10 11">
    <name type="scientific">Psychromonas marina</name>
    <dbReference type="NCBI Taxonomy" id="88364"/>
    <lineage>
        <taxon>Bacteria</taxon>
        <taxon>Pseudomonadati</taxon>
        <taxon>Pseudomonadota</taxon>
        <taxon>Gammaproteobacteria</taxon>
        <taxon>Alteromonadales</taxon>
        <taxon>Psychromonadaceae</taxon>
        <taxon>Psychromonas</taxon>
    </lineage>
</organism>
<accession>A0ABQ6DW80</accession>
<dbReference type="InterPro" id="IPR001444">
    <property type="entry name" value="Flag_bb_rod_N"/>
</dbReference>